<keyword evidence="7" id="KW-0067">ATP-binding</keyword>
<dbReference type="CDD" id="cd16917">
    <property type="entry name" value="HATPase_UhpB-NarQ-NarX-like"/>
    <property type="match status" value="1"/>
</dbReference>
<organism evidence="11 12">
    <name type="scientific">Jutongia hominis</name>
    <dbReference type="NCBI Taxonomy" id="2763664"/>
    <lineage>
        <taxon>Bacteria</taxon>
        <taxon>Bacillati</taxon>
        <taxon>Bacillota</taxon>
        <taxon>Clostridia</taxon>
        <taxon>Lachnospirales</taxon>
        <taxon>Lachnospiraceae</taxon>
        <taxon>Jutongia</taxon>
    </lineage>
</organism>
<evidence type="ECO:0000259" key="10">
    <source>
        <dbReference type="Pfam" id="PF07730"/>
    </source>
</evidence>
<dbReference type="EC" id="2.7.13.3" evidence="2"/>
<proteinExistence type="predicted"/>
<feature type="transmembrane region" description="Helical" evidence="9">
    <location>
        <begin position="83"/>
        <end position="99"/>
    </location>
</feature>
<dbReference type="SUPFAM" id="SSF55874">
    <property type="entry name" value="ATPase domain of HSP90 chaperone/DNA topoisomerase II/histidine kinase"/>
    <property type="match status" value="1"/>
</dbReference>
<dbReference type="EMBL" id="JACRSW010000015">
    <property type="protein sequence ID" value="MBC8557001.1"/>
    <property type="molecule type" value="Genomic_DNA"/>
</dbReference>
<comment type="catalytic activity">
    <reaction evidence="1">
        <text>ATP + protein L-histidine = ADP + protein N-phospho-L-histidine.</text>
        <dbReference type="EC" id="2.7.13.3"/>
    </reaction>
</comment>
<dbReference type="Gene3D" id="3.30.565.10">
    <property type="entry name" value="Histidine kinase-like ATPase, C-terminal domain"/>
    <property type="match status" value="1"/>
</dbReference>
<evidence type="ECO:0000313" key="11">
    <source>
        <dbReference type="EMBL" id="MBC8557001.1"/>
    </source>
</evidence>
<keyword evidence="5" id="KW-0547">Nucleotide-binding</keyword>
<gene>
    <name evidence="11" type="ORF">H8700_04685</name>
</gene>
<sequence length="367" mass="42566">MRIFISHFLLFCFCCTMFFQICSNNIAIIAMLCSLFVLSLSYFFNQTNVFLLLFALYAVLALFQKEFVIFFPMLTFSITYKKCFVPLPLLAIGILYQFHADSLLLFLSLLQNGTAFWIAILIRKLEGLQQQYFSLRDDTTEHDILLRERNQTLLKNQNYEIHNATLQERNRIAREIHDNVGHMLTRAILLLGAVKTINQDQKITDSLTLLEDTLTQTMDNIRSSVHNLHDNSIDLQKSLHSLIQNYTFCKVNLKYDIESELPANIRYTFLSIVKEALTNTAKHSNATRIDISLREHPAFYQLITQDNGSSENVQKWSDHTSGIGMINMQERVQNANGMIQITARNGFRIFISIPKKEEKNDTDRDRR</sequence>
<name>A0ABR7MT66_9FIRM</name>
<feature type="transmembrane region" description="Helical" evidence="9">
    <location>
        <begin position="49"/>
        <end position="71"/>
    </location>
</feature>
<dbReference type="Pfam" id="PF07730">
    <property type="entry name" value="HisKA_3"/>
    <property type="match status" value="1"/>
</dbReference>
<evidence type="ECO:0000313" key="12">
    <source>
        <dbReference type="Proteomes" id="UP000637513"/>
    </source>
</evidence>
<keyword evidence="4" id="KW-0808">Transferase</keyword>
<keyword evidence="3" id="KW-0597">Phosphoprotein</keyword>
<evidence type="ECO:0000256" key="7">
    <source>
        <dbReference type="ARBA" id="ARBA00022840"/>
    </source>
</evidence>
<evidence type="ECO:0000256" key="1">
    <source>
        <dbReference type="ARBA" id="ARBA00000085"/>
    </source>
</evidence>
<keyword evidence="8" id="KW-0902">Two-component regulatory system</keyword>
<keyword evidence="12" id="KW-1185">Reference proteome</keyword>
<dbReference type="InterPro" id="IPR011712">
    <property type="entry name" value="Sig_transdc_His_kin_sub3_dim/P"/>
</dbReference>
<feature type="transmembrane region" description="Helical" evidence="9">
    <location>
        <begin position="7"/>
        <end position="37"/>
    </location>
</feature>
<keyword evidence="9" id="KW-0812">Transmembrane</keyword>
<evidence type="ECO:0000256" key="6">
    <source>
        <dbReference type="ARBA" id="ARBA00022777"/>
    </source>
</evidence>
<evidence type="ECO:0000256" key="2">
    <source>
        <dbReference type="ARBA" id="ARBA00012438"/>
    </source>
</evidence>
<dbReference type="PANTHER" id="PTHR24421:SF10">
    <property type="entry name" value="NITRATE_NITRITE SENSOR PROTEIN NARQ"/>
    <property type="match status" value="1"/>
</dbReference>
<dbReference type="Proteomes" id="UP000637513">
    <property type="component" value="Unassembled WGS sequence"/>
</dbReference>
<dbReference type="RefSeq" id="WP_249303853.1">
    <property type="nucleotide sequence ID" value="NZ_JACRSW010000015.1"/>
</dbReference>
<keyword evidence="9" id="KW-0472">Membrane</keyword>
<evidence type="ECO:0000256" key="5">
    <source>
        <dbReference type="ARBA" id="ARBA00022741"/>
    </source>
</evidence>
<dbReference type="GO" id="GO:0016301">
    <property type="term" value="F:kinase activity"/>
    <property type="evidence" value="ECO:0007669"/>
    <property type="project" value="UniProtKB-KW"/>
</dbReference>
<feature type="domain" description="Signal transduction histidine kinase subgroup 3 dimerisation and phosphoacceptor" evidence="10">
    <location>
        <begin position="168"/>
        <end position="230"/>
    </location>
</feature>
<reference evidence="11 12" key="1">
    <citation type="submission" date="2020-08" db="EMBL/GenBank/DDBJ databases">
        <title>Genome public.</title>
        <authorList>
            <person name="Liu C."/>
            <person name="Sun Q."/>
        </authorList>
    </citation>
    <scope>NUCLEOTIDE SEQUENCE [LARGE SCALE GENOMIC DNA]</scope>
    <source>
        <strain evidence="11 12">BX3</strain>
    </source>
</reference>
<dbReference type="InterPro" id="IPR050482">
    <property type="entry name" value="Sensor_HK_TwoCompSys"/>
</dbReference>
<keyword evidence="9" id="KW-1133">Transmembrane helix</keyword>
<evidence type="ECO:0000256" key="3">
    <source>
        <dbReference type="ARBA" id="ARBA00022553"/>
    </source>
</evidence>
<evidence type="ECO:0000256" key="4">
    <source>
        <dbReference type="ARBA" id="ARBA00022679"/>
    </source>
</evidence>
<accession>A0ABR7MT66</accession>
<dbReference type="PANTHER" id="PTHR24421">
    <property type="entry name" value="NITRATE/NITRITE SENSOR PROTEIN NARX-RELATED"/>
    <property type="match status" value="1"/>
</dbReference>
<evidence type="ECO:0000256" key="8">
    <source>
        <dbReference type="ARBA" id="ARBA00023012"/>
    </source>
</evidence>
<dbReference type="Gene3D" id="1.20.5.1930">
    <property type="match status" value="1"/>
</dbReference>
<dbReference type="InterPro" id="IPR036890">
    <property type="entry name" value="HATPase_C_sf"/>
</dbReference>
<evidence type="ECO:0000256" key="9">
    <source>
        <dbReference type="SAM" id="Phobius"/>
    </source>
</evidence>
<keyword evidence="6 11" id="KW-0418">Kinase</keyword>
<comment type="caution">
    <text evidence="11">The sequence shown here is derived from an EMBL/GenBank/DDBJ whole genome shotgun (WGS) entry which is preliminary data.</text>
</comment>
<protein>
    <recommendedName>
        <fullName evidence="2">histidine kinase</fullName>
        <ecNumber evidence="2">2.7.13.3</ecNumber>
    </recommendedName>
</protein>